<feature type="domain" description="Peptidase S74" evidence="1">
    <location>
        <begin position="28"/>
        <end position="82"/>
    </location>
</feature>
<protein>
    <recommendedName>
        <fullName evidence="1">Peptidase S74 domain-containing protein</fullName>
    </recommendedName>
</protein>
<organism evidence="2">
    <name type="scientific">marine metagenome</name>
    <dbReference type="NCBI Taxonomy" id="408172"/>
    <lineage>
        <taxon>unclassified sequences</taxon>
        <taxon>metagenomes</taxon>
        <taxon>ecological metagenomes</taxon>
    </lineage>
</organism>
<proteinExistence type="predicted"/>
<dbReference type="Pfam" id="PF13884">
    <property type="entry name" value="Peptidase_S74"/>
    <property type="match status" value="1"/>
</dbReference>
<dbReference type="InterPro" id="IPR030392">
    <property type="entry name" value="S74_ICA"/>
</dbReference>
<dbReference type="EMBL" id="UINC01006009">
    <property type="protein sequence ID" value="SVA24919.1"/>
    <property type="molecule type" value="Genomic_DNA"/>
</dbReference>
<name>A0A381U9S9_9ZZZZ</name>
<reference evidence="2" key="1">
    <citation type="submission" date="2018-05" db="EMBL/GenBank/DDBJ databases">
        <authorList>
            <person name="Lanie J.A."/>
            <person name="Ng W.-L."/>
            <person name="Kazmierczak K.M."/>
            <person name="Andrzejewski T.M."/>
            <person name="Davidsen T.M."/>
            <person name="Wayne K.J."/>
            <person name="Tettelin H."/>
            <person name="Glass J.I."/>
            <person name="Rusch D."/>
            <person name="Podicherti R."/>
            <person name="Tsui H.-C.T."/>
            <person name="Winkler M.E."/>
        </authorList>
    </citation>
    <scope>NUCLEOTIDE SEQUENCE</scope>
</reference>
<sequence>MYCNVCHHSWKRSALLGRPGGGGGGFPSDIRLKENIKPLGKVNGINVYSWDWNKKGIELGLDKYPTVGVIAQEIVKTRPDAVWLENGYFMVDYSKALVSVAGRPITNQDALPQ</sequence>
<evidence type="ECO:0000259" key="1">
    <source>
        <dbReference type="Pfam" id="PF13884"/>
    </source>
</evidence>
<dbReference type="AlphaFoldDB" id="A0A381U9S9"/>
<gene>
    <name evidence="2" type="ORF">METZ01_LOCUS77773</name>
</gene>
<accession>A0A381U9S9</accession>
<evidence type="ECO:0000313" key="2">
    <source>
        <dbReference type="EMBL" id="SVA24919.1"/>
    </source>
</evidence>